<evidence type="ECO:0000313" key="7">
    <source>
        <dbReference type="Proteomes" id="UP000195326"/>
    </source>
</evidence>
<dbReference type="Gene3D" id="1.10.390.30">
    <property type="entry name" value="Peptidase M60, enhancin-like domain 3"/>
    <property type="match status" value="1"/>
</dbReference>
<dbReference type="STRING" id="501571.GCA_900143195_01369"/>
<dbReference type="InterPro" id="IPR003961">
    <property type="entry name" value="FN3_dom"/>
</dbReference>
<dbReference type="EMBL" id="NFKL01000019">
    <property type="protein sequence ID" value="OUP56340.1"/>
    <property type="molecule type" value="Genomic_DNA"/>
</dbReference>
<dbReference type="SUPFAM" id="SSF63446">
    <property type="entry name" value="Type I dockerin domain"/>
    <property type="match status" value="1"/>
</dbReference>
<gene>
    <name evidence="6" type="ORF">B5F15_12605</name>
</gene>
<feature type="chain" id="PRO_5038916976" description="Fibronectin type III domain protein" evidence="3">
    <location>
        <begin position="29"/>
        <end position="1774"/>
    </location>
</feature>
<reference evidence="7" key="1">
    <citation type="submission" date="2017-04" db="EMBL/GenBank/DDBJ databases">
        <title>Function of individual gut microbiota members based on whole genome sequencing of pure cultures obtained from chicken caecum.</title>
        <authorList>
            <person name="Medvecky M."/>
            <person name="Cejkova D."/>
            <person name="Polansky O."/>
            <person name="Karasova D."/>
            <person name="Kubasova T."/>
            <person name="Cizek A."/>
            <person name="Rychlik I."/>
        </authorList>
    </citation>
    <scope>NUCLEOTIDE SEQUENCE [LARGE SCALE GENOMIC DNA]</scope>
    <source>
        <strain evidence="7">An179</strain>
    </source>
</reference>
<name>A0A1Y4LKE3_9FIRM</name>
<dbReference type="RefSeq" id="WP_087415568.1">
    <property type="nucleotide sequence ID" value="NZ_NFKL01000019.1"/>
</dbReference>
<evidence type="ECO:0000313" key="6">
    <source>
        <dbReference type="EMBL" id="OUP56340.1"/>
    </source>
</evidence>
<evidence type="ECO:0000256" key="1">
    <source>
        <dbReference type="ARBA" id="ARBA00022737"/>
    </source>
</evidence>
<dbReference type="Gene3D" id="2.60.40.10">
    <property type="entry name" value="Immunoglobulins"/>
    <property type="match status" value="3"/>
</dbReference>
<dbReference type="InterPro" id="IPR036439">
    <property type="entry name" value="Dockerin_dom_sf"/>
</dbReference>
<feature type="domain" description="Fibronectin type-III" evidence="4">
    <location>
        <begin position="391"/>
        <end position="485"/>
    </location>
</feature>
<dbReference type="Gene3D" id="1.10.1330.10">
    <property type="entry name" value="Dockerin domain"/>
    <property type="match status" value="1"/>
</dbReference>
<feature type="compositionally biased region" description="Low complexity" evidence="2">
    <location>
        <begin position="1458"/>
        <end position="1471"/>
    </location>
</feature>
<dbReference type="PROSITE" id="PS50853">
    <property type="entry name" value="FN3"/>
    <property type="match status" value="2"/>
</dbReference>
<dbReference type="Pfam" id="PF00404">
    <property type="entry name" value="Dockerin_1"/>
    <property type="match status" value="1"/>
</dbReference>
<dbReference type="PANTHER" id="PTHR13817">
    <property type="entry name" value="TITIN"/>
    <property type="match status" value="1"/>
</dbReference>
<feature type="domain" description="Peptidase M60" evidence="5">
    <location>
        <begin position="823"/>
        <end position="1181"/>
    </location>
</feature>
<dbReference type="InterPro" id="IPR018247">
    <property type="entry name" value="EF_Hand_1_Ca_BS"/>
</dbReference>
<dbReference type="InterPro" id="IPR036116">
    <property type="entry name" value="FN3_sf"/>
</dbReference>
<feature type="signal peptide" evidence="3">
    <location>
        <begin position="1"/>
        <end position="28"/>
    </location>
</feature>
<organism evidence="6 7">
    <name type="scientific">Butyricicoccus pullicaecorum</name>
    <dbReference type="NCBI Taxonomy" id="501571"/>
    <lineage>
        <taxon>Bacteria</taxon>
        <taxon>Bacillati</taxon>
        <taxon>Bacillota</taxon>
        <taxon>Clostridia</taxon>
        <taxon>Eubacteriales</taxon>
        <taxon>Butyricicoccaceae</taxon>
        <taxon>Butyricicoccus</taxon>
    </lineage>
</organism>
<evidence type="ECO:0000256" key="2">
    <source>
        <dbReference type="SAM" id="MobiDB-lite"/>
    </source>
</evidence>
<protein>
    <recommendedName>
        <fullName evidence="8">Fibronectin type III domain protein</fullName>
    </recommendedName>
</protein>
<dbReference type="InterPro" id="IPR031161">
    <property type="entry name" value="Peptidase_M60_dom"/>
</dbReference>
<feature type="region of interest" description="Disordered" evidence="2">
    <location>
        <begin position="1443"/>
        <end position="1524"/>
    </location>
</feature>
<dbReference type="InterPro" id="IPR002105">
    <property type="entry name" value="Dockerin_1_rpt"/>
</dbReference>
<sequence>MKWYHRALSGVLAASMGVGLLGSLPQAAAVSSVSAGKNAVGTTQETGEIQATIRLDYPISSQKLQEIGAKLTLFQGKEAIATGDLSQDSTLTFSESTTASGKVSQRTTDQTVNYIDVNIRGLSADKDKNTYHLKFEAEGFKTYESDELTLSQYSKGIVLGTGDATFTQGDLNGDNAINTSDVDIVKSKLSTNDSKTDLNGDGKVDIYDLAAVTMASAATGEAQLFNTTVITAKVVDTASVAQAITESDKVEIQQGDVSSLFTDDGQTVTLVPKGGSGELELPIPLAQSAQETGVEMEQVSIVSSTANPVEKGTVVAELVNGETIEVPFDQSNPDGVLAMQLRDDGRKTVTISLGQRVPVKKITIKVEVKDNQPVVVEQIKFVQDIVPEEPVVEDVQVKNVQATAGTKQVTLTWDAFPNITGYKIYYGTSADKLTNTVETEQTTYTVGNLENLKTYYFAVAPISNAGGQTWEGGKSKVVNATPQPNSVPDKPDSVTVTPGDTLLTVTWKPGKDTVSSRVQYRVKGEGEFTLLSGSYQSSAVITGLKNDVTYEVQVYGVNSKGNGSVSLTAEGTPKLSEIEGPKLPTVNRIENTHITSASYPTGNTDSRVSKGELPGSVYDENYRTSWIARTWSQSRQFTFTFDQGYEMNYLIYVPDLGMDVQNNNGKRYRDYLTRFNITINGQKIEESKVSFERGKDNEYFIVKFPKTTVKTIAVEGVQWDGAGNVSLSEIAFYQYGDLDDSITALFANDSHTALAEGVDQDKIDALRARANDADAYYVNREVLLDELNNAEQLLGQQDSDLIVRTGFTSRTASADEHFGQSASALQPLGVSALSNQSISLYVEGVQEGDSIKLVQWQQYSETSATTKSYELHNGRNRIWLSQIGNSGSGERGGSLYIEYSGSNADGIKIQVRDTSANKNVITQIPYLNIQPSQWYGKSESERKALLTPYVEALKTHVSGLTFSNDTSKRTNTKNATEIATPSVLLSLPADQVLAGLGGASASTEDMTNQLYRALVAWEQLIFLANKTQGIISADQAFDSYQYPMQTRQNIRFSRLFSGAFMFAAGSYVGIDYNETRAMVTGYPLGQTGAGGIDSDDVNGLYGWGIAHEIGHNMDKIGYAEITNNIYSLVAQTADTENMTGASRLEGMYPDIFNKTALGKPGQAGNVFVQLGMYWQLHLAYDNEGNALQGAGSLNFFNEFFKKWKAGEHSGASKDDRIALIASEIADKNLTEFFTRWGMELSESTKSTLSSYGAEEREIWYLSDQSRRDRLAGESKASMTASVHAEIKDDTKVQLTIEAHGDADRVQGYEILRNGTPIAFLMGNGSATQTYTDSVGAANNMALSYSVRVIDKLGYEVADAHASDVRISYYKTIDPGEYTIVRDEKTGNVLITVKDQTRLLSVSGIKITGNHVPSTGTLMVLVSDKVHEIPTTQPTESIPMTALVPATTIVPETDKTETTETTPETTPESTPEAGAEGAQNEDTVTNQPAAEEGSTAVEQPNEQPAEDVTKPAEESTTDTSEETVELEGEAVPLAGLGEVEVQGDWTIAKMGSFTANESSDPTHSFLTYFNKPGAHDTRIWMYDAKQIAISGIPTDVALEDIHLLDYPGDNIAFTEGASIGVLGQDYTYETTEGTEKIPAGTIVVTGSYRGDPLYNSVRIVGKMQSMMPGSSAAPTVSERTLSGETLLFAEIPEDGAVSTISDGFFLFIPADQEAFKKVNEDHEDNHGANNEVIIEFKAQMWRAVDVEGNNPRMTSDTVFISVPRYESMPDIILAE</sequence>
<feature type="domain" description="Fibronectin type-III" evidence="4">
    <location>
        <begin position="487"/>
        <end position="576"/>
    </location>
</feature>
<keyword evidence="3" id="KW-0732">Signal</keyword>
<dbReference type="GO" id="GO:0004553">
    <property type="term" value="F:hydrolase activity, hydrolyzing O-glycosyl compounds"/>
    <property type="evidence" value="ECO:0007669"/>
    <property type="project" value="InterPro"/>
</dbReference>
<dbReference type="Pfam" id="PF00041">
    <property type="entry name" value="fn3"/>
    <property type="match status" value="2"/>
</dbReference>
<feature type="compositionally biased region" description="Acidic residues" evidence="2">
    <location>
        <begin position="1514"/>
        <end position="1524"/>
    </location>
</feature>
<dbReference type="Pfam" id="PF13402">
    <property type="entry name" value="Peptidase_M60"/>
    <property type="match status" value="1"/>
</dbReference>
<proteinExistence type="predicted"/>
<dbReference type="CDD" id="cd00063">
    <property type="entry name" value="FN3"/>
    <property type="match status" value="2"/>
</dbReference>
<evidence type="ECO:0008006" key="8">
    <source>
        <dbReference type="Google" id="ProtNLM"/>
    </source>
</evidence>
<evidence type="ECO:0000259" key="5">
    <source>
        <dbReference type="PROSITE" id="PS51723"/>
    </source>
</evidence>
<dbReference type="PROSITE" id="PS51723">
    <property type="entry name" value="PEPTIDASE_M60"/>
    <property type="match status" value="1"/>
</dbReference>
<dbReference type="PANTHER" id="PTHR13817:SF173">
    <property type="entry name" value="FRAZZLED"/>
    <property type="match status" value="1"/>
</dbReference>
<dbReference type="SMART" id="SM01276">
    <property type="entry name" value="M60-like"/>
    <property type="match status" value="1"/>
</dbReference>
<accession>A0A1Y4LKE3</accession>
<dbReference type="Gene3D" id="3.40.390.80">
    <property type="entry name" value="Peptidase M60, enhancin-like domain 2"/>
    <property type="match status" value="1"/>
</dbReference>
<evidence type="ECO:0000256" key="3">
    <source>
        <dbReference type="SAM" id="SignalP"/>
    </source>
</evidence>
<dbReference type="InterPro" id="IPR042279">
    <property type="entry name" value="Pep_M60_3"/>
</dbReference>
<dbReference type="PROSITE" id="PS00018">
    <property type="entry name" value="EF_HAND_1"/>
    <property type="match status" value="1"/>
</dbReference>
<dbReference type="InterPro" id="IPR050964">
    <property type="entry name" value="Striated_Muscle_Regulatory"/>
</dbReference>
<dbReference type="GO" id="GO:0000272">
    <property type="term" value="P:polysaccharide catabolic process"/>
    <property type="evidence" value="ECO:0007669"/>
    <property type="project" value="InterPro"/>
</dbReference>
<dbReference type="InterPro" id="IPR013783">
    <property type="entry name" value="Ig-like_fold"/>
</dbReference>
<evidence type="ECO:0000259" key="4">
    <source>
        <dbReference type="PROSITE" id="PS50853"/>
    </source>
</evidence>
<keyword evidence="1" id="KW-0677">Repeat</keyword>
<dbReference type="Proteomes" id="UP000195326">
    <property type="component" value="Unassembled WGS sequence"/>
</dbReference>
<dbReference type="SMART" id="SM00060">
    <property type="entry name" value="FN3"/>
    <property type="match status" value="2"/>
</dbReference>
<comment type="caution">
    <text evidence="6">The sequence shown here is derived from an EMBL/GenBank/DDBJ whole genome shotgun (WGS) entry which is preliminary data.</text>
</comment>
<dbReference type="SUPFAM" id="SSF49265">
    <property type="entry name" value="Fibronectin type III"/>
    <property type="match status" value="1"/>
</dbReference>